<dbReference type="PANTHER" id="PTHR40590:SF1">
    <property type="entry name" value="CYTOPLASMIC PROTEIN"/>
    <property type="match status" value="1"/>
</dbReference>
<dbReference type="InterPro" id="IPR002816">
    <property type="entry name" value="TraB/PrgY/GumN_fam"/>
</dbReference>
<dbReference type="CDD" id="cd14789">
    <property type="entry name" value="Tiki"/>
    <property type="match status" value="1"/>
</dbReference>
<dbReference type="Gene3D" id="3.80.10.10">
    <property type="entry name" value="Ribonuclease Inhibitor"/>
    <property type="match status" value="1"/>
</dbReference>
<evidence type="ECO:0000313" key="3">
    <source>
        <dbReference type="Proteomes" id="UP000743899"/>
    </source>
</evidence>
<keyword evidence="3" id="KW-1185">Reference proteome</keyword>
<dbReference type="EMBL" id="JAACYS010000095">
    <property type="protein sequence ID" value="NCU18937.1"/>
    <property type="molecule type" value="Genomic_DNA"/>
</dbReference>
<feature type="signal peptide" evidence="1">
    <location>
        <begin position="1"/>
        <end position="23"/>
    </location>
</feature>
<evidence type="ECO:0000256" key="1">
    <source>
        <dbReference type="SAM" id="SignalP"/>
    </source>
</evidence>
<evidence type="ECO:0008006" key="4">
    <source>
        <dbReference type="Google" id="ProtNLM"/>
    </source>
</evidence>
<reference evidence="2 3" key="1">
    <citation type="submission" date="2020-01" db="EMBL/GenBank/DDBJ databases">
        <title>A novel Bacillus sp. from Pasinler.</title>
        <authorList>
            <person name="Adiguzel A."/>
            <person name="Ay H."/>
            <person name="Baltaci M.O."/>
        </authorList>
    </citation>
    <scope>NUCLEOTIDE SEQUENCE [LARGE SCALE GENOMIC DNA]</scope>
    <source>
        <strain evidence="2 3">P1</strain>
    </source>
</reference>
<feature type="chain" id="PRO_5045735276" description="TraB/GumN family protein" evidence="1">
    <location>
        <begin position="24"/>
        <end position="417"/>
    </location>
</feature>
<gene>
    <name evidence="2" type="ORF">GW534_14775</name>
</gene>
<dbReference type="InterPro" id="IPR001611">
    <property type="entry name" value="Leu-rich_rpt"/>
</dbReference>
<keyword evidence="1" id="KW-0732">Signal</keyword>
<dbReference type="Proteomes" id="UP000743899">
    <property type="component" value="Unassembled WGS sequence"/>
</dbReference>
<name>A0ABX0ACY0_9BACI</name>
<dbReference type="SUPFAM" id="SSF52058">
    <property type="entry name" value="L domain-like"/>
    <property type="match status" value="1"/>
</dbReference>
<dbReference type="InterPro" id="IPR047111">
    <property type="entry name" value="YbaP-like"/>
</dbReference>
<organism evidence="2 3">
    <name type="scientific">Pallidibacillus pasinlerensis</name>
    <dbReference type="NCBI Taxonomy" id="2703818"/>
    <lineage>
        <taxon>Bacteria</taxon>
        <taxon>Bacillati</taxon>
        <taxon>Bacillota</taxon>
        <taxon>Bacilli</taxon>
        <taxon>Bacillales</taxon>
        <taxon>Bacillaceae</taxon>
        <taxon>Pallidibacillus</taxon>
    </lineage>
</organism>
<dbReference type="Pfam" id="PF01963">
    <property type="entry name" value="TraB_PrgY_gumN"/>
    <property type="match status" value="1"/>
</dbReference>
<dbReference type="PROSITE" id="PS51257">
    <property type="entry name" value="PROKAR_LIPOPROTEIN"/>
    <property type="match status" value="1"/>
</dbReference>
<protein>
    <recommendedName>
        <fullName evidence="4">TraB/GumN family protein</fullName>
    </recommendedName>
</protein>
<sequence>MKQRLFLVLLMFLCAVTMFSCQAADTVTFEDENLEQAIREQIDKKNGDLTKSDLENIIALDLANQGIKSLDGIDVIESLEILSVAGNEITDFTILKELENLEEVIVTGNPFSNDSEQLTILEELRSKGIIVIGPKEEVVGSPDGPAGFLWKVENGDTTVYLQGTIHVGKEGLFPLNEKIENAYKEADVVSPEIDIVNFDLFEMQSIMMNMGTYQDGTTIKDHIPEDLYKKLEKKLSELGMPLALMEEYKPWLIAQTIESLLLLQGDFIEGVDEYFLTRAHEDGKEVIPLETPEDQFAIFANTTEEYQIDMLEASLELTAEEYAEQINAMLNIYMDGDQEKLLQLATDDSRDATENDIAFMRALNDDRNYGMAEKIMEFLESGEDKTYFVFVGSLHFILEPHIISILEENGYTVEPLL</sequence>
<dbReference type="PROSITE" id="PS51450">
    <property type="entry name" value="LRR"/>
    <property type="match status" value="1"/>
</dbReference>
<proteinExistence type="predicted"/>
<dbReference type="RefSeq" id="WP_161921765.1">
    <property type="nucleotide sequence ID" value="NZ_JAACYS010000095.1"/>
</dbReference>
<evidence type="ECO:0000313" key="2">
    <source>
        <dbReference type="EMBL" id="NCU18937.1"/>
    </source>
</evidence>
<accession>A0ABX0ACY0</accession>
<dbReference type="PANTHER" id="PTHR40590">
    <property type="entry name" value="CYTOPLASMIC PROTEIN-RELATED"/>
    <property type="match status" value="1"/>
</dbReference>
<dbReference type="InterPro" id="IPR032675">
    <property type="entry name" value="LRR_dom_sf"/>
</dbReference>
<comment type="caution">
    <text evidence="2">The sequence shown here is derived from an EMBL/GenBank/DDBJ whole genome shotgun (WGS) entry which is preliminary data.</text>
</comment>